<protein>
    <submittedName>
        <fullName evidence="1">Uncharacterized protein</fullName>
    </submittedName>
</protein>
<organism evidence="1 2">
    <name type="scientific">Apiospora marii</name>
    <dbReference type="NCBI Taxonomy" id="335849"/>
    <lineage>
        <taxon>Eukaryota</taxon>
        <taxon>Fungi</taxon>
        <taxon>Dikarya</taxon>
        <taxon>Ascomycota</taxon>
        <taxon>Pezizomycotina</taxon>
        <taxon>Sordariomycetes</taxon>
        <taxon>Xylariomycetidae</taxon>
        <taxon>Amphisphaeriales</taxon>
        <taxon>Apiosporaceae</taxon>
        <taxon>Apiospora</taxon>
    </lineage>
</organism>
<gene>
    <name evidence="1" type="ORF">PG991_014189</name>
</gene>
<proteinExistence type="predicted"/>
<name>A0ABR1R8X0_9PEZI</name>
<sequence length="62" mass="6060">MTGLGMAWDLAEMGEQHINSVAAGGSKQGIEPPSANATATVPPADLGRAAGVLLIEALSSAG</sequence>
<evidence type="ECO:0000313" key="1">
    <source>
        <dbReference type="EMBL" id="KAK8001967.1"/>
    </source>
</evidence>
<keyword evidence="2" id="KW-1185">Reference proteome</keyword>
<dbReference type="Proteomes" id="UP001396898">
    <property type="component" value="Unassembled WGS sequence"/>
</dbReference>
<dbReference type="EMBL" id="JAQQWI010000018">
    <property type="protein sequence ID" value="KAK8001967.1"/>
    <property type="molecule type" value="Genomic_DNA"/>
</dbReference>
<reference evidence="1 2" key="1">
    <citation type="submission" date="2023-01" db="EMBL/GenBank/DDBJ databases">
        <title>Analysis of 21 Apiospora genomes using comparative genomics revels a genus with tremendous synthesis potential of carbohydrate active enzymes and secondary metabolites.</title>
        <authorList>
            <person name="Sorensen T."/>
        </authorList>
    </citation>
    <scope>NUCLEOTIDE SEQUENCE [LARGE SCALE GENOMIC DNA]</scope>
    <source>
        <strain evidence="1 2">CBS 20057</strain>
    </source>
</reference>
<evidence type="ECO:0000313" key="2">
    <source>
        <dbReference type="Proteomes" id="UP001396898"/>
    </source>
</evidence>
<comment type="caution">
    <text evidence="1">The sequence shown here is derived from an EMBL/GenBank/DDBJ whole genome shotgun (WGS) entry which is preliminary data.</text>
</comment>
<accession>A0ABR1R8X0</accession>